<comment type="caution">
    <text evidence="2">The sequence shown here is derived from an EMBL/GenBank/DDBJ whole genome shotgun (WGS) entry which is preliminary data.</text>
</comment>
<feature type="transmembrane region" description="Helical" evidence="1">
    <location>
        <begin position="56"/>
        <end position="83"/>
    </location>
</feature>
<evidence type="ECO:0000313" key="2">
    <source>
        <dbReference type="EMBL" id="MBO8442503.1"/>
    </source>
</evidence>
<reference evidence="2" key="1">
    <citation type="submission" date="2020-10" db="EMBL/GenBank/DDBJ databases">
        <authorList>
            <person name="Gilroy R."/>
        </authorList>
    </citation>
    <scope>NUCLEOTIDE SEQUENCE</scope>
    <source>
        <strain evidence="2">11167</strain>
    </source>
</reference>
<name>A0A9D9HA99_9SPIR</name>
<evidence type="ECO:0000313" key="3">
    <source>
        <dbReference type="Proteomes" id="UP000823633"/>
    </source>
</evidence>
<protein>
    <submittedName>
        <fullName evidence="2">DUF5058 family protein</fullName>
    </submittedName>
</protein>
<feature type="transmembrane region" description="Helical" evidence="1">
    <location>
        <begin position="223"/>
        <end position="244"/>
    </location>
</feature>
<organism evidence="2 3">
    <name type="scientific">Candidatus Aphodenecus pullistercoris</name>
    <dbReference type="NCBI Taxonomy" id="2840669"/>
    <lineage>
        <taxon>Bacteria</taxon>
        <taxon>Pseudomonadati</taxon>
        <taxon>Spirochaetota</taxon>
        <taxon>Spirochaetia</taxon>
        <taxon>Spirochaetales</taxon>
        <taxon>Candidatus Aphodenecus</taxon>
    </lineage>
</organism>
<dbReference type="Pfam" id="PF16481">
    <property type="entry name" value="DUF5058"/>
    <property type="match status" value="1"/>
</dbReference>
<dbReference type="EMBL" id="JADIMU010000014">
    <property type="protein sequence ID" value="MBO8442503.1"/>
    <property type="molecule type" value="Genomic_DNA"/>
</dbReference>
<feature type="transmembrane region" description="Helical" evidence="1">
    <location>
        <begin position="12"/>
        <end position="35"/>
    </location>
</feature>
<sequence>MSYLDIANSTPLYLVVGVILLFIAALCVVFIVKSWRAGIAIGMDRKVLRKAVTKSATFTLLPSLSILLGVIALAGSLGVPVAWLRLSVIGNLQYEATVAEMAAENMGVALDSSILTPDHLVTILAVMTFGIIWGCLLSIFTMKKYSSKVAIGKKSSGSGGGFASIAMTAMMIGLCSTFVGSYLSQAIRTTTFVPFLTALIASIFMAILDTLAKKSRLQVLDSFSLALSMLAGMAGSVFLTMGGIR</sequence>
<accession>A0A9D9HA99</accession>
<dbReference type="AlphaFoldDB" id="A0A9D9HA99"/>
<reference evidence="2" key="2">
    <citation type="journal article" date="2021" name="PeerJ">
        <title>Extensive microbial diversity within the chicken gut microbiome revealed by metagenomics and culture.</title>
        <authorList>
            <person name="Gilroy R."/>
            <person name="Ravi A."/>
            <person name="Getino M."/>
            <person name="Pursley I."/>
            <person name="Horton D.L."/>
            <person name="Alikhan N.F."/>
            <person name="Baker D."/>
            <person name="Gharbi K."/>
            <person name="Hall N."/>
            <person name="Watson M."/>
            <person name="Adriaenssens E.M."/>
            <person name="Foster-Nyarko E."/>
            <person name="Jarju S."/>
            <person name="Secka A."/>
            <person name="Antonio M."/>
            <person name="Oren A."/>
            <person name="Chaudhuri R.R."/>
            <person name="La Ragione R."/>
            <person name="Hildebrand F."/>
            <person name="Pallen M.J."/>
        </authorList>
    </citation>
    <scope>NUCLEOTIDE SEQUENCE</scope>
    <source>
        <strain evidence="2">11167</strain>
    </source>
</reference>
<proteinExistence type="predicted"/>
<keyword evidence="1" id="KW-0472">Membrane</keyword>
<keyword evidence="1" id="KW-1133">Transmembrane helix</keyword>
<dbReference type="Proteomes" id="UP000823633">
    <property type="component" value="Unassembled WGS sequence"/>
</dbReference>
<feature type="transmembrane region" description="Helical" evidence="1">
    <location>
        <begin position="161"/>
        <end position="180"/>
    </location>
</feature>
<feature type="transmembrane region" description="Helical" evidence="1">
    <location>
        <begin position="192"/>
        <end position="211"/>
    </location>
</feature>
<feature type="transmembrane region" description="Helical" evidence="1">
    <location>
        <begin position="120"/>
        <end position="140"/>
    </location>
</feature>
<keyword evidence="1" id="KW-0812">Transmembrane</keyword>
<evidence type="ECO:0000256" key="1">
    <source>
        <dbReference type="SAM" id="Phobius"/>
    </source>
</evidence>
<gene>
    <name evidence="2" type="ORF">IAC42_01900</name>
</gene>
<dbReference type="InterPro" id="IPR032479">
    <property type="entry name" value="DUF5058"/>
</dbReference>